<dbReference type="EMBL" id="CAJVPT010018569">
    <property type="protein sequence ID" value="CAG8635283.1"/>
    <property type="molecule type" value="Genomic_DNA"/>
</dbReference>
<organism evidence="1 2">
    <name type="scientific">Acaulospora colombiana</name>
    <dbReference type="NCBI Taxonomy" id="27376"/>
    <lineage>
        <taxon>Eukaryota</taxon>
        <taxon>Fungi</taxon>
        <taxon>Fungi incertae sedis</taxon>
        <taxon>Mucoromycota</taxon>
        <taxon>Glomeromycotina</taxon>
        <taxon>Glomeromycetes</taxon>
        <taxon>Diversisporales</taxon>
        <taxon>Acaulosporaceae</taxon>
        <taxon>Acaulospora</taxon>
    </lineage>
</organism>
<reference evidence="1" key="1">
    <citation type="submission" date="2021-06" db="EMBL/GenBank/DDBJ databases">
        <authorList>
            <person name="Kallberg Y."/>
            <person name="Tangrot J."/>
            <person name="Rosling A."/>
        </authorList>
    </citation>
    <scope>NUCLEOTIDE SEQUENCE</scope>
    <source>
        <strain evidence="1">CL356</strain>
    </source>
</reference>
<protein>
    <submittedName>
        <fullName evidence="1">4147_t:CDS:1</fullName>
    </submittedName>
</protein>
<proteinExistence type="predicted"/>
<gene>
    <name evidence="1" type="ORF">ACOLOM_LOCUS7770</name>
</gene>
<name>A0ACA9N8I3_9GLOM</name>
<evidence type="ECO:0000313" key="2">
    <source>
        <dbReference type="Proteomes" id="UP000789525"/>
    </source>
</evidence>
<accession>A0ACA9N8I3</accession>
<keyword evidence="2" id="KW-1185">Reference proteome</keyword>
<feature type="non-terminal residue" evidence="1">
    <location>
        <position position="1"/>
    </location>
</feature>
<evidence type="ECO:0000313" key="1">
    <source>
        <dbReference type="EMBL" id="CAG8635283.1"/>
    </source>
</evidence>
<comment type="caution">
    <text evidence="1">The sequence shown here is derived from an EMBL/GenBank/DDBJ whole genome shotgun (WGS) entry which is preliminary data.</text>
</comment>
<dbReference type="Proteomes" id="UP000789525">
    <property type="component" value="Unassembled WGS sequence"/>
</dbReference>
<sequence>KRYKMSKNKSEEEMANELGDEFLNYDGVEGGTSVTETDKGQDLESNQPPSAENEIAEQSEKTDLGHANGNAEKKEENEEGEKKEGEGEEVFEVEAILGHKRNKACIKRSGLKYHIKWKGFTIEESTWENEGDVYAAELLEEYWSKNKDEQPASATSSKRKGTGRKRSAPASTTTSFKESKRSRVSSKPRASRIRPDDDDDSLQASLESWEDQVIAVETVTRDDKTGDLLVYLKWNNGETSRHPAKDVNMRCPQKVCDIDIPFSFG</sequence>